<comment type="caution">
    <text evidence="2">The sequence shown here is derived from an EMBL/GenBank/DDBJ whole genome shotgun (WGS) entry which is preliminary data.</text>
</comment>
<evidence type="ECO:0000313" key="2">
    <source>
        <dbReference type="EMBL" id="OHA75761.1"/>
    </source>
</evidence>
<evidence type="ECO:0008006" key="4">
    <source>
        <dbReference type="Google" id="ProtNLM"/>
    </source>
</evidence>
<dbReference type="AlphaFoldDB" id="A0A1G2RUM8"/>
<accession>A0A1G2RUM8</accession>
<keyword evidence="1" id="KW-0812">Transmembrane</keyword>
<evidence type="ECO:0000256" key="1">
    <source>
        <dbReference type="SAM" id="Phobius"/>
    </source>
</evidence>
<proteinExistence type="predicted"/>
<dbReference type="Proteomes" id="UP000178222">
    <property type="component" value="Unassembled WGS sequence"/>
</dbReference>
<reference evidence="2 3" key="1">
    <citation type="journal article" date="2016" name="Nat. Commun.">
        <title>Thousands of microbial genomes shed light on interconnected biogeochemical processes in an aquifer system.</title>
        <authorList>
            <person name="Anantharaman K."/>
            <person name="Brown C.T."/>
            <person name="Hug L.A."/>
            <person name="Sharon I."/>
            <person name="Castelle C.J."/>
            <person name="Probst A.J."/>
            <person name="Thomas B.C."/>
            <person name="Singh A."/>
            <person name="Wilkins M.J."/>
            <person name="Karaoz U."/>
            <person name="Brodie E.L."/>
            <person name="Williams K.H."/>
            <person name="Hubbard S.S."/>
            <person name="Banfield J.F."/>
        </authorList>
    </citation>
    <scope>NUCLEOTIDE SEQUENCE [LARGE SCALE GENOMIC DNA]</scope>
</reference>
<dbReference type="EMBL" id="MHUL01000051">
    <property type="protein sequence ID" value="OHA75761.1"/>
    <property type="molecule type" value="Genomic_DNA"/>
</dbReference>
<evidence type="ECO:0000313" key="3">
    <source>
        <dbReference type="Proteomes" id="UP000178222"/>
    </source>
</evidence>
<sequence>MKKRLIDIYPPHDGPPAFSEGEALFDDEGRISNATGSAARPAAGRFAGILVLLAILLMVLPFVLHIFFVRASVQAWPHITKLHVTEQLVAQIGQDSVNLEKRIIRARAFQEDAEQTLLFPSSGTKFKEEKARGTIRVYNENTASPQALVANTRFISEDGKIFRLEASASIPAARMDGRRLVPGSLDLQVLASEPGEEYNIGASKFSLPGLVGSPLYTKIYGESLGPMAGGMRRTVSVTTEEDIEEARAQLTETLKAQATKSLLAKVPPQFQMLADSVNTLLMEDNSLVKPGAELEQFNYTAKMRVSMIGFHREDADLLARRLLFAQLGDIYALNEKTLRTTYSMRGEMAETGALPLEVQISVDRYEKVDKAGLANRLKGASESQFGQLLGEYPFLAKAKISLWPFWISRMPPDSERITIEVLLEGSP</sequence>
<protein>
    <recommendedName>
        <fullName evidence="4">Baseplate protein J-like domain-containing protein</fullName>
    </recommendedName>
</protein>
<gene>
    <name evidence="2" type="ORF">A3J30_02415</name>
</gene>
<keyword evidence="1" id="KW-1133">Transmembrane helix</keyword>
<keyword evidence="1" id="KW-0472">Membrane</keyword>
<feature type="transmembrane region" description="Helical" evidence="1">
    <location>
        <begin position="46"/>
        <end position="68"/>
    </location>
</feature>
<organism evidence="2 3">
    <name type="scientific">Candidatus Wildermuthbacteria bacterium RIFCSPLOWO2_02_FULL_47_9c</name>
    <dbReference type="NCBI Taxonomy" id="1802466"/>
    <lineage>
        <taxon>Bacteria</taxon>
        <taxon>Candidatus Wildermuthiibacteriota</taxon>
    </lineage>
</organism>
<name>A0A1G2RUM8_9BACT</name>